<keyword evidence="1" id="KW-0808">Transferase</keyword>
<dbReference type="SUPFAM" id="SSF53335">
    <property type="entry name" value="S-adenosyl-L-methionine-dependent methyltransferases"/>
    <property type="match status" value="1"/>
</dbReference>
<reference evidence="1" key="1">
    <citation type="submission" date="2020-03" db="EMBL/GenBank/DDBJ databases">
        <title>The deep terrestrial virosphere.</title>
        <authorList>
            <person name="Holmfeldt K."/>
            <person name="Nilsson E."/>
            <person name="Simone D."/>
            <person name="Lopez-Fernandez M."/>
            <person name="Wu X."/>
            <person name="de Brujin I."/>
            <person name="Lundin D."/>
            <person name="Andersson A."/>
            <person name="Bertilsson S."/>
            <person name="Dopson M."/>
        </authorList>
    </citation>
    <scope>NUCLEOTIDE SEQUENCE</scope>
    <source>
        <strain evidence="1">MM415B03555</strain>
    </source>
</reference>
<dbReference type="PROSITE" id="PS00092">
    <property type="entry name" value="N6_MTASE"/>
    <property type="match status" value="1"/>
</dbReference>
<protein>
    <submittedName>
        <fullName evidence="1">Putative methyltransferase</fullName>
    </submittedName>
</protein>
<name>A0A6M3LCC9_9ZZZZ</name>
<organism evidence="1">
    <name type="scientific">viral metagenome</name>
    <dbReference type="NCBI Taxonomy" id="1070528"/>
    <lineage>
        <taxon>unclassified sequences</taxon>
        <taxon>metagenomes</taxon>
        <taxon>organismal metagenomes</taxon>
    </lineage>
</organism>
<dbReference type="InterPro" id="IPR002052">
    <property type="entry name" value="DNA_methylase_N6_adenine_CS"/>
</dbReference>
<gene>
    <name evidence="1" type="ORF">MM415B03555_0009</name>
</gene>
<dbReference type="GO" id="GO:0008168">
    <property type="term" value="F:methyltransferase activity"/>
    <property type="evidence" value="ECO:0007669"/>
    <property type="project" value="UniProtKB-KW"/>
</dbReference>
<dbReference type="EMBL" id="MT142940">
    <property type="protein sequence ID" value="QJA90825.1"/>
    <property type="molecule type" value="Genomic_DNA"/>
</dbReference>
<keyword evidence="1" id="KW-0489">Methyltransferase</keyword>
<proteinExistence type="predicted"/>
<dbReference type="GO" id="GO:0003676">
    <property type="term" value="F:nucleic acid binding"/>
    <property type="evidence" value="ECO:0007669"/>
    <property type="project" value="InterPro"/>
</dbReference>
<evidence type="ECO:0000313" key="1">
    <source>
        <dbReference type="EMBL" id="QJA90825.1"/>
    </source>
</evidence>
<dbReference type="InterPro" id="IPR029063">
    <property type="entry name" value="SAM-dependent_MTases_sf"/>
</dbReference>
<dbReference type="GO" id="GO:0032259">
    <property type="term" value="P:methylation"/>
    <property type="evidence" value="ECO:0007669"/>
    <property type="project" value="UniProtKB-KW"/>
</dbReference>
<accession>A0A6M3LCC9</accession>
<sequence length="177" mass="20020">MDVRELPEKVERGGFVEWRNRAVRDDAVALVLEPRITFAGKGYRAGFSGSSGTHVGYSRAAYARVVAAAQDALRCENVTVIERNWLDSLNTLEAGDFAYIDPPYYGTSACYDNISHESLVARLNTAPFQWALSGYPSPLYDDELRYAHRYVRERNSEIKSSNARQRTPVNEVLWTSY</sequence>
<dbReference type="Gene3D" id="3.40.50.150">
    <property type="entry name" value="Vaccinia Virus protein VP39"/>
    <property type="match status" value="1"/>
</dbReference>
<dbReference type="AlphaFoldDB" id="A0A6M3LCC9"/>